<proteinExistence type="predicted"/>
<dbReference type="AlphaFoldDB" id="A0A6N3E9M6"/>
<name>A0A6N3E9M6_9FIRM</name>
<dbReference type="RefSeq" id="WP_021840796.1">
    <property type="nucleotide sequence ID" value="NZ_CACRUX010000067.1"/>
</dbReference>
<gene>
    <name evidence="1" type="ORF">VRLFYP33_01884</name>
</gene>
<accession>A0A6N3E9M6</accession>
<organism evidence="1">
    <name type="scientific">Veillonella ratti</name>
    <dbReference type="NCBI Taxonomy" id="103892"/>
    <lineage>
        <taxon>Bacteria</taxon>
        <taxon>Bacillati</taxon>
        <taxon>Bacillota</taxon>
        <taxon>Negativicutes</taxon>
        <taxon>Veillonellales</taxon>
        <taxon>Veillonellaceae</taxon>
        <taxon>Veillonella</taxon>
    </lineage>
</organism>
<reference evidence="1" key="1">
    <citation type="submission" date="2019-11" db="EMBL/GenBank/DDBJ databases">
        <authorList>
            <person name="Feng L."/>
        </authorList>
    </citation>
    <scope>NUCLEOTIDE SEQUENCE</scope>
    <source>
        <strain evidence="1">VrattiLFYP33</strain>
    </source>
</reference>
<protein>
    <submittedName>
        <fullName evidence="1">Uncharacterized protein</fullName>
    </submittedName>
</protein>
<dbReference type="EMBL" id="CACRUX010000067">
    <property type="protein sequence ID" value="VYU37750.1"/>
    <property type="molecule type" value="Genomic_DNA"/>
</dbReference>
<evidence type="ECO:0000313" key="1">
    <source>
        <dbReference type="EMBL" id="VYU37750.1"/>
    </source>
</evidence>
<sequence>MKFMRIVFMVFALLGLFGINNTSLAVNWDYIGKNVKGTMLFVDTDSAEINAEHARVWVKMEYPDGASDIFLVAMARRAKIIKYFSYAVYDKNGVITSAGDFYDGWKHIVPESGMEAVYKAIWPFN</sequence>